<feature type="domain" description="D-serine dehydratase-like" evidence="3">
    <location>
        <begin position="280"/>
        <end position="369"/>
    </location>
</feature>
<dbReference type="InterPro" id="IPR051466">
    <property type="entry name" value="D-amino_acid_metab_enzyme"/>
</dbReference>
<evidence type="ECO:0000313" key="4">
    <source>
        <dbReference type="EMBL" id="PVM84275.1"/>
    </source>
</evidence>
<dbReference type="Gene3D" id="2.40.37.20">
    <property type="entry name" value="D-serine dehydratase-like domain"/>
    <property type="match status" value="1"/>
</dbReference>
<name>A0A2T9JKP9_9CAUL</name>
<reference evidence="4 5" key="1">
    <citation type="submission" date="2018-04" db="EMBL/GenBank/DDBJ databases">
        <title>The genome sequence of Caulobacter sp. 736.</title>
        <authorList>
            <person name="Gao J."/>
            <person name="Sun J."/>
        </authorList>
    </citation>
    <scope>NUCLEOTIDE SEQUENCE [LARGE SCALE GENOMIC DNA]</scope>
    <source>
        <strain evidence="4 5">736</strain>
    </source>
</reference>
<evidence type="ECO:0000256" key="1">
    <source>
        <dbReference type="ARBA" id="ARBA00005323"/>
    </source>
</evidence>
<keyword evidence="2" id="KW-0456">Lyase</keyword>
<gene>
    <name evidence="4" type="ORF">DDF65_08590</name>
</gene>
<protein>
    <submittedName>
        <fullName evidence="4">Threonine aldolase</fullName>
    </submittedName>
</protein>
<dbReference type="Pfam" id="PF01168">
    <property type="entry name" value="Ala_racemase_N"/>
    <property type="match status" value="1"/>
</dbReference>
<dbReference type="SUPFAM" id="SSF51419">
    <property type="entry name" value="PLP-binding barrel"/>
    <property type="match status" value="1"/>
</dbReference>
<sequence length="386" mass="39640">MTDIALHAGLIGQSGSREQLNTPVLVVDRAALSANIATMAAFAASKGLKLRPHAKTHKSADIARLQLKAGAVGLCCAKIGEAEALAAQGVSSGLLITSPVVSAPAIARLVALNLATQGLKVVVDHPDNVAALGAAAGASGKPLEVLIDLDPGIHRTGVASPQTAVALFEAIKAQSSLTYAGLQCYCGVQQHIEAFDVRKTALEDRGAYIREVIDALTAADGAPPIVSGSGTGSHRIDAELGLFTELQVGSYVFMDDQYLACDLTGDGAGDGADAGPYQRSLFIDARVVSANSPGMVTVDAGFKAMSTDADPPQVVAGAPEGSRYFFMGDEHGALVPSSGSPPPLGARVTLAAPHCDPTVNLYDAYHVVEGDTLVDIWPVTARGRSR</sequence>
<dbReference type="Proteomes" id="UP000244913">
    <property type="component" value="Unassembled WGS sequence"/>
</dbReference>
<dbReference type="PANTHER" id="PTHR28004:SF2">
    <property type="entry name" value="D-SERINE DEHYDRATASE"/>
    <property type="match status" value="1"/>
</dbReference>
<evidence type="ECO:0000259" key="3">
    <source>
        <dbReference type="SMART" id="SM01119"/>
    </source>
</evidence>
<dbReference type="InterPro" id="IPR042208">
    <property type="entry name" value="D-ser_dehydrat-like_sf"/>
</dbReference>
<evidence type="ECO:0000313" key="5">
    <source>
        <dbReference type="Proteomes" id="UP000244913"/>
    </source>
</evidence>
<dbReference type="Pfam" id="PF14031">
    <property type="entry name" value="D-ser_dehydrat"/>
    <property type="match status" value="1"/>
</dbReference>
<dbReference type="InterPro" id="IPR029066">
    <property type="entry name" value="PLP-binding_barrel"/>
</dbReference>
<proteinExistence type="inferred from homology"/>
<comment type="caution">
    <text evidence="4">The sequence shown here is derived from an EMBL/GenBank/DDBJ whole genome shotgun (WGS) entry which is preliminary data.</text>
</comment>
<dbReference type="PANTHER" id="PTHR28004">
    <property type="entry name" value="ZGC:162816-RELATED"/>
    <property type="match status" value="1"/>
</dbReference>
<dbReference type="InterPro" id="IPR026956">
    <property type="entry name" value="D-ser_dehydrat-like_dom"/>
</dbReference>
<dbReference type="SMART" id="SM01119">
    <property type="entry name" value="D-ser_dehydrat"/>
    <property type="match status" value="1"/>
</dbReference>
<dbReference type="InterPro" id="IPR001608">
    <property type="entry name" value="Ala_racemase_N"/>
</dbReference>
<dbReference type="Gene3D" id="3.20.20.10">
    <property type="entry name" value="Alanine racemase"/>
    <property type="match status" value="1"/>
</dbReference>
<accession>A0A2T9JKP9</accession>
<evidence type="ECO:0000256" key="2">
    <source>
        <dbReference type="ARBA" id="ARBA00023239"/>
    </source>
</evidence>
<dbReference type="AlphaFoldDB" id="A0A2T9JKP9"/>
<keyword evidence="5" id="KW-1185">Reference proteome</keyword>
<organism evidence="4 5">
    <name type="scientific">Caulobacter radicis</name>
    <dbReference type="NCBI Taxonomy" id="2172650"/>
    <lineage>
        <taxon>Bacteria</taxon>
        <taxon>Pseudomonadati</taxon>
        <taxon>Pseudomonadota</taxon>
        <taxon>Alphaproteobacteria</taxon>
        <taxon>Caulobacterales</taxon>
        <taxon>Caulobacteraceae</taxon>
        <taxon>Caulobacter</taxon>
    </lineage>
</organism>
<dbReference type="RefSeq" id="WP_116566382.1">
    <property type="nucleotide sequence ID" value="NZ_QDKP01000027.1"/>
</dbReference>
<dbReference type="CDD" id="cd06819">
    <property type="entry name" value="PLPDE_III_LS_D-TA"/>
    <property type="match status" value="1"/>
</dbReference>
<comment type="similarity">
    <text evidence="1">Belongs to the DSD1 family.</text>
</comment>
<dbReference type="GO" id="GO:0008721">
    <property type="term" value="F:D-serine ammonia-lyase activity"/>
    <property type="evidence" value="ECO:0007669"/>
    <property type="project" value="TreeGrafter"/>
</dbReference>
<dbReference type="GO" id="GO:0036088">
    <property type="term" value="P:D-serine catabolic process"/>
    <property type="evidence" value="ECO:0007669"/>
    <property type="project" value="TreeGrafter"/>
</dbReference>
<dbReference type="EMBL" id="QDKP01000027">
    <property type="protein sequence ID" value="PVM84275.1"/>
    <property type="molecule type" value="Genomic_DNA"/>
</dbReference>